<feature type="region of interest" description="Disordered" evidence="1">
    <location>
        <begin position="1"/>
        <end position="26"/>
    </location>
</feature>
<proteinExistence type="predicted"/>
<name>A0A451B4Z8_9GAMM</name>
<dbReference type="EMBL" id="CAADFZ010000193">
    <property type="protein sequence ID" value="VFK68082.1"/>
    <property type="molecule type" value="Genomic_DNA"/>
</dbReference>
<reference evidence="3" key="1">
    <citation type="submission" date="2019-02" db="EMBL/GenBank/DDBJ databases">
        <authorList>
            <person name="Gruber-Vodicka R. H."/>
            <person name="Seah K. B. B."/>
        </authorList>
    </citation>
    <scope>NUCLEOTIDE SEQUENCE</scope>
    <source>
        <strain evidence="3">BECK_BY19</strain>
        <strain evidence="2">BECK_BY8</strain>
    </source>
</reference>
<evidence type="ECO:0000313" key="3">
    <source>
        <dbReference type="EMBL" id="VFK73346.1"/>
    </source>
</evidence>
<evidence type="ECO:0000256" key="1">
    <source>
        <dbReference type="SAM" id="MobiDB-lite"/>
    </source>
</evidence>
<organism evidence="3">
    <name type="scientific">Candidatus Kentrum sp. UNK</name>
    <dbReference type="NCBI Taxonomy" id="2126344"/>
    <lineage>
        <taxon>Bacteria</taxon>
        <taxon>Pseudomonadati</taxon>
        <taxon>Pseudomonadota</taxon>
        <taxon>Gammaproteobacteria</taxon>
        <taxon>Candidatus Kentrum</taxon>
    </lineage>
</organism>
<sequence>MIGEDARREGFQELDSPHHPIAAPEAPCPTAAFTDGEAFQEHREALFPLGIGEAEAGLWVMHGAGAMEPRSRAGAGAAEDGIKVLIAPIAEGKAVHGALGGHDPKGVEEGVGIVLWFGEFQALVAT</sequence>
<protein>
    <submittedName>
        <fullName evidence="3">Uncharacterized protein</fullName>
    </submittedName>
</protein>
<evidence type="ECO:0000313" key="2">
    <source>
        <dbReference type="EMBL" id="VFK68082.1"/>
    </source>
</evidence>
<gene>
    <name evidence="2" type="ORF">BECKUNK1418G_GA0071005_11933</name>
    <name evidence="3" type="ORF">BECKUNK1418H_GA0071006_11913</name>
</gene>
<accession>A0A451B4Z8</accession>
<dbReference type="EMBL" id="CAADGD010000191">
    <property type="protein sequence ID" value="VFK73346.1"/>
    <property type="molecule type" value="Genomic_DNA"/>
</dbReference>
<feature type="compositionally biased region" description="Basic and acidic residues" evidence="1">
    <location>
        <begin position="1"/>
        <end position="18"/>
    </location>
</feature>
<dbReference type="AlphaFoldDB" id="A0A451B4Z8"/>